<dbReference type="RefSeq" id="WP_247956581.1">
    <property type="nucleotide sequence ID" value="NZ_CP078077.1"/>
</dbReference>
<dbReference type="InterPro" id="IPR011335">
    <property type="entry name" value="Restrct_endonuc-II-like"/>
</dbReference>
<dbReference type="Pfam" id="PF04480">
    <property type="entry name" value="DUF559"/>
    <property type="match status" value="1"/>
</dbReference>
<reference evidence="2 3" key="1">
    <citation type="submission" date="2021-06" db="EMBL/GenBank/DDBJ databases">
        <title>Genome-based taxonomic framework of Microbacterium strains isolated from marine environment, the description of four new species and reclassification of four preexisting species.</title>
        <authorList>
            <person name="Lee S.D."/>
            <person name="Kim S.-M."/>
            <person name="Byeon Y.-S."/>
            <person name="Yang H.L."/>
            <person name="Kim I.S."/>
        </authorList>
    </citation>
    <scope>NUCLEOTIDE SEQUENCE [LARGE SCALE GENOMIC DNA]</scope>
    <source>
        <strain evidence="2 3">SSW1-36</strain>
    </source>
</reference>
<dbReference type="InterPro" id="IPR007569">
    <property type="entry name" value="DUF559"/>
</dbReference>
<dbReference type="EMBL" id="CP078077">
    <property type="protein sequence ID" value="UPL13180.1"/>
    <property type="molecule type" value="Genomic_DNA"/>
</dbReference>
<dbReference type="SUPFAM" id="SSF52980">
    <property type="entry name" value="Restriction endonuclease-like"/>
    <property type="match status" value="1"/>
</dbReference>
<accession>A0ABY4ILL2</accession>
<evidence type="ECO:0000259" key="1">
    <source>
        <dbReference type="Pfam" id="PF04480"/>
    </source>
</evidence>
<evidence type="ECO:0000313" key="2">
    <source>
        <dbReference type="EMBL" id="UPL13180.1"/>
    </source>
</evidence>
<protein>
    <submittedName>
        <fullName evidence="2">DUF559 domain-containing protein</fullName>
    </submittedName>
</protein>
<dbReference type="Gene3D" id="3.40.960.10">
    <property type="entry name" value="VSR Endonuclease"/>
    <property type="match status" value="1"/>
</dbReference>
<name>A0ABY4ILL2_9MICO</name>
<feature type="domain" description="DUF559" evidence="1">
    <location>
        <begin position="186"/>
        <end position="268"/>
    </location>
</feature>
<proteinExistence type="predicted"/>
<gene>
    <name evidence="2" type="ORF">KV396_01210</name>
</gene>
<keyword evidence="3" id="KW-1185">Reference proteome</keyword>
<sequence>MLSPAHVINHSGGIARGTFLQRFGLTRFHVARAVRDGTVVRVRRGVFATDRTAPELVAAAAHGGALTCTAALRMHGIWVPDDDPDLHVWLGENGRVHHTGCDCVSHWFEGATVLGLAPLEDALVHVYACRGAEAFFVALESAMRQRKIGSARLLRARLPASARWLIDLARYDAGSGLESLLRLRLHHLGIRLDCQVKIEGVGRVDFVVGGRLILETDGAEHHGDPAQRHRDLQRDAAASARGFETLRFDYAQVVHDWRVVEAAIIAALTRAS</sequence>
<dbReference type="Proteomes" id="UP000831963">
    <property type="component" value="Chromosome"/>
</dbReference>
<evidence type="ECO:0000313" key="3">
    <source>
        <dbReference type="Proteomes" id="UP000831963"/>
    </source>
</evidence>
<organism evidence="2 3">
    <name type="scientific">Microbacterium galbinum</name>
    <dbReference type="NCBI Taxonomy" id="2851646"/>
    <lineage>
        <taxon>Bacteria</taxon>
        <taxon>Bacillati</taxon>
        <taxon>Actinomycetota</taxon>
        <taxon>Actinomycetes</taxon>
        <taxon>Micrococcales</taxon>
        <taxon>Microbacteriaceae</taxon>
        <taxon>Microbacterium</taxon>
    </lineage>
</organism>